<reference evidence="10" key="1">
    <citation type="submission" date="2016-10" db="EMBL/GenBank/DDBJ databases">
        <authorList>
            <person name="de Groot N.N."/>
        </authorList>
    </citation>
    <scope>NUCLEOTIDE SEQUENCE [LARGE SCALE GENOMIC DNA]</scope>
    <source>
        <strain evidence="10">CGMCC 1.10697</strain>
    </source>
</reference>
<dbReference type="RefSeq" id="WP_091199441.1">
    <property type="nucleotide sequence ID" value="NZ_FOKC01000006.1"/>
</dbReference>
<dbReference type="GO" id="GO:0055085">
    <property type="term" value="P:transmembrane transport"/>
    <property type="evidence" value="ECO:0007669"/>
    <property type="project" value="InterPro"/>
</dbReference>
<organism evidence="10 11">
    <name type="scientific">Nocardioides alpinus</name>
    <dbReference type="NCBI Taxonomy" id="748909"/>
    <lineage>
        <taxon>Bacteria</taxon>
        <taxon>Bacillati</taxon>
        <taxon>Actinomycetota</taxon>
        <taxon>Actinomycetes</taxon>
        <taxon>Propionibacteriales</taxon>
        <taxon>Nocardioidaceae</taxon>
        <taxon>Nocardioides</taxon>
    </lineage>
</organism>
<keyword evidence="6 7" id="KW-0472">Membrane</keyword>
<dbReference type="PROSITE" id="PS50928">
    <property type="entry name" value="ABC_TM1"/>
    <property type="match status" value="1"/>
</dbReference>
<keyword evidence="12" id="KW-1185">Reference proteome</keyword>
<evidence type="ECO:0000313" key="12">
    <source>
        <dbReference type="Proteomes" id="UP000233565"/>
    </source>
</evidence>
<protein>
    <submittedName>
        <fullName evidence="9">ABC transporter permease</fullName>
    </submittedName>
    <submittedName>
        <fullName evidence="10">Peptide/nickel transport system permease protein</fullName>
    </submittedName>
</protein>
<evidence type="ECO:0000313" key="10">
    <source>
        <dbReference type="EMBL" id="SFB28920.1"/>
    </source>
</evidence>
<comment type="similarity">
    <text evidence="7">Belongs to the binding-protein-dependent transport system permease family.</text>
</comment>
<dbReference type="PANTHER" id="PTHR43163">
    <property type="entry name" value="DIPEPTIDE TRANSPORT SYSTEM PERMEASE PROTEIN DPPB-RELATED"/>
    <property type="match status" value="1"/>
</dbReference>
<dbReference type="Pfam" id="PF19300">
    <property type="entry name" value="BPD_transp_1_N"/>
    <property type="match status" value="1"/>
</dbReference>
<evidence type="ECO:0000256" key="2">
    <source>
        <dbReference type="ARBA" id="ARBA00022448"/>
    </source>
</evidence>
<keyword evidence="5 7" id="KW-1133">Transmembrane helix</keyword>
<evidence type="ECO:0000313" key="9">
    <source>
        <dbReference type="EMBL" id="PKH41806.1"/>
    </source>
</evidence>
<evidence type="ECO:0000259" key="8">
    <source>
        <dbReference type="PROSITE" id="PS50928"/>
    </source>
</evidence>
<reference evidence="9 12" key="3">
    <citation type="submission" date="2017-12" db="EMBL/GenBank/DDBJ databases">
        <title>Pharmacopeia of the Arctic Ocean.</title>
        <authorList>
            <person name="Collins E."/>
            <person name="Ducluzeau A.-L."/>
        </authorList>
    </citation>
    <scope>NUCLEOTIDE SEQUENCE [LARGE SCALE GENOMIC DNA]</scope>
    <source>
        <strain evidence="9 12">DSM 23325</strain>
    </source>
</reference>
<feature type="transmembrane region" description="Helical" evidence="7">
    <location>
        <begin position="303"/>
        <end position="329"/>
    </location>
</feature>
<dbReference type="GO" id="GO:0005886">
    <property type="term" value="C:plasma membrane"/>
    <property type="evidence" value="ECO:0007669"/>
    <property type="project" value="UniProtKB-SubCell"/>
</dbReference>
<keyword evidence="2 7" id="KW-0813">Transport</keyword>
<dbReference type="SUPFAM" id="SSF161098">
    <property type="entry name" value="MetI-like"/>
    <property type="match status" value="1"/>
</dbReference>
<evidence type="ECO:0000256" key="1">
    <source>
        <dbReference type="ARBA" id="ARBA00004651"/>
    </source>
</evidence>
<feature type="transmembrane region" description="Helical" evidence="7">
    <location>
        <begin position="256"/>
        <end position="283"/>
    </location>
</feature>
<dbReference type="AlphaFoldDB" id="A0A1I0ZWV3"/>
<dbReference type="InterPro" id="IPR045621">
    <property type="entry name" value="BPD_transp_1_N"/>
</dbReference>
<evidence type="ECO:0000256" key="7">
    <source>
        <dbReference type="RuleBase" id="RU363032"/>
    </source>
</evidence>
<dbReference type="CDD" id="cd06261">
    <property type="entry name" value="TM_PBP2"/>
    <property type="match status" value="1"/>
</dbReference>
<dbReference type="PANTHER" id="PTHR43163:SF6">
    <property type="entry name" value="DIPEPTIDE TRANSPORT SYSTEM PERMEASE PROTEIN DPPB-RELATED"/>
    <property type="match status" value="1"/>
</dbReference>
<dbReference type="STRING" id="748909.SAMN05192575_106224"/>
<feature type="transmembrane region" description="Helical" evidence="7">
    <location>
        <begin position="116"/>
        <end position="139"/>
    </location>
</feature>
<dbReference type="Proteomes" id="UP000199113">
    <property type="component" value="Unassembled WGS sequence"/>
</dbReference>
<proteinExistence type="inferred from homology"/>
<dbReference type="InterPro" id="IPR000515">
    <property type="entry name" value="MetI-like"/>
</dbReference>
<dbReference type="OrthoDB" id="147688at2"/>
<dbReference type="InterPro" id="IPR035906">
    <property type="entry name" value="MetI-like_sf"/>
</dbReference>
<name>A0A1I0ZWV3_9ACTN</name>
<dbReference type="Pfam" id="PF00528">
    <property type="entry name" value="BPD_transp_1"/>
    <property type="match status" value="1"/>
</dbReference>
<comment type="subcellular location">
    <subcellularLocation>
        <location evidence="1 7">Cell membrane</location>
        <topology evidence="1 7">Multi-pass membrane protein</topology>
    </subcellularLocation>
</comment>
<reference evidence="11" key="2">
    <citation type="submission" date="2016-10" db="EMBL/GenBank/DDBJ databases">
        <authorList>
            <person name="Varghese N."/>
            <person name="Submissions S."/>
        </authorList>
    </citation>
    <scope>NUCLEOTIDE SEQUENCE [LARGE SCALE GENOMIC DNA]</scope>
    <source>
        <strain evidence="11">CGMCC 1.10697</strain>
    </source>
</reference>
<feature type="transmembrane region" description="Helical" evidence="7">
    <location>
        <begin position="9"/>
        <end position="29"/>
    </location>
</feature>
<keyword evidence="4 7" id="KW-0812">Transmembrane</keyword>
<dbReference type="Proteomes" id="UP000233565">
    <property type="component" value="Unassembled WGS sequence"/>
</dbReference>
<feature type="transmembrane region" description="Helical" evidence="7">
    <location>
        <begin position="196"/>
        <end position="216"/>
    </location>
</feature>
<feature type="domain" description="ABC transmembrane type-1" evidence="8">
    <location>
        <begin position="114"/>
        <end position="326"/>
    </location>
</feature>
<accession>A0A1I0ZWV3</accession>
<dbReference type="EMBL" id="PJBV01000014">
    <property type="protein sequence ID" value="PKH41806.1"/>
    <property type="molecule type" value="Genomic_DNA"/>
</dbReference>
<evidence type="ECO:0000313" key="11">
    <source>
        <dbReference type="Proteomes" id="UP000199113"/>
    </source>
</evidence>
<dbReference type="EMBL" id="FOKC01000006">
    <property type="protein sequence ID" value="SFB28920.1"/>
    <property type="molecule type" value="Genomic_DNA"/>
</dbReference>
<evidence type="ECO:0000256" key="4">
    <source>
        <dbReference type="ARBA" id="ARBA00022692"/>
    </source>
</evidence>
<evidence type="ECO:0000256" key="3">
    <source>
        <dbReference type="ARBA" id="ARBA00022475"/>
    </source>
</evidence>
<evidence type="ECO:0000256" key="6">
    <source>
        <dbReference type="ARBA" id="ARBA00023136"/>
    </source>
</evidence>
<sequence>MFAYVVKRLISGVLVLTLVSMGIFLLFWFGPSSPAQPICDRETSNRCTQEKLAVYEKTLGYNNPVYEEYGKFVKGVFVGRTLTIASNEYPCAAPCLGVSFRTKQPVKEELVSRIPATFSVAIGGAFLYLLFGIPIGVAAARRRGTVADKALVSSFLFISSIPYYLFALLTWLYLTITFEVPLFSDTGYFAITEYGPFKWFSGLFLAWVALGIFGCTQYTRFTRGAMVEALSEDYIRTAKAKGLPSRTIVYRHGLRAALVPVVTIFGIDFGTLLAGTIFTERIFEIQGIGWWSLEAVQGRDLPVVMATALFSAVVLIISNLLVDVIYSVLDPRVRLS</sequence>
<evidence type="ECO:0000256" key="5">
    <source>
        <dbReference type="ARBA" id="ARBA00022989"/>
    </source>
</evidence>
<feature type="transmembrane region" description="Helical" evidence="7">
    <location>
        <begin position="151"/>
        <end position="176"/>
    </location>
</feature>
<gene>
    <name evidence="9" type="ORF">CXG46_08035</name>
    <name evidence="10" type="ORF">SAMN05192575_106224</name>
</gene>
<dbReference type="Gene3D" id="1.10.3720.10">
    <property type="entry name" value="MetI-like"/>
    <property type="match status" value="1"/>
</dbReference>
<keyword evidence="3" id="KW-1003">Cell membrane</keyword>